<proteinExistence type="predicted"/>
<gene>
    <name evidence="3" type="ORF">GLO26_00365</name>
</gene>
<dbReference type="EMBL" id="WNJQ01000001">
    <property type="protein sequence ID" value="MBC9824281.1"/>
    <property type="molecule type" value="Genomic_DNA"/>
</dbReference>
<dbReference type="Pfam" id="PF14478">
    <property type="entry name" value="DUF4430"/>
    <property type="match status" value="1"/>
</dbReference>
<keyword evidence="1" id="KW-0732">Signal</keyword>
<organism evidence="3 4">
    <name type="scientific">Carnobacterium inhibens</name>
    <dbReference type="NCBI Taxonomy" id="147709"/>
    <lineage>
        <taxon>Bacteria</taxon>
        <taxon>Bacillati</taxon>
        <taxon>Bacillota</taxon>
        <taxon>Bacilli</taxon>
        <taxon>Lactobacillales</taxon>
        <taxon>Carnobacteriaceae</taxon>
        <taxon>Carnobacterium</taxon>
    </lineage>
</organism>
<dbReference type="RefSeq" id="WP_187948391.1">
    <property type="nucleotide sequence ID" value="NZ_WNJQ01000001.1"/>
</dbReference>
<evidence type="ECO:0000259" key="2">
    <source>
        <dbReference type="Pfam" id="PF14478"/>
    </source>
</evidence>
<keyword evidence="4" id="KW-1185">Reference proteome</keyword>
<feature type="signal peptide" evidence="1">
    <location>
        <begin position="1"/>
        <end position="17"/>
    </location>
</feature>
<dbReference type="InterPro" id="IPR027954">
    <property type="entry name" value="Transcobalamin-like_C"/>
</dbReference>
<evidence type="ECO:0000256" key="1">
    <source>
        <dbReference type="SAM" id="SignalP"/>
    </source>
</evidence>
<feature type="chain" id="PRO_5046815749" evidence="1">
    <location>
        <begin position="18"/>
        <end position="139"/>
    </location>
</feature>
<evidence type="ECO:0000313" key="4">
    <source>
        <dbReference type="Proteomes" id="UP000638836"/>
    </source>
</evidence>
<sequence>MKVFKLGFIVAATFSLAACGDTTAQETDSSAAKRNSLVEQQAKETLSVVMSLEQDGKEVEGATQELEVEEGITVLEALKGQYEVLEEDGFILSIDGMEQDEDAGKYWLYEVNGEQPTVGAVECEIKDGDQVKWFLNALQ</sequence>
<reference evidence="3 4" key="1">
    <citation type="journal article" date="2020" name="Microorganisms">
        <title>New Insight into Antimicrobial Compounds from Food and Marine-Sourced Carnobacterium Species through Phenotype and Genome Analyses.</title>
        <authorList>
            <person name="Begrem S."/>
            <person name="Ivaniuk F."/>
            <person name="Gigout-Chevalier F."/>
            <person name="Kolypczuk L."/>
            <person name="Bonnetot S."/>
            <person name="Leroi F."/>
            <person name="Grovel O."/>
            <person name="Delbarre-Ladrat C."/>
            <person name="Passerini D."/>
        </authorList>
    </citation>
    <scope>NUCLEOTIDE SEQUENCE [LARGE SCALE GENOMIC DNA]</scope>
    <source>
        <strain evidence="3 4">MIP2551</strain>
    </source>
</reference>
<feature type="domain" description="Transcobalamin-like C-terminal" evidence="2">
    <location>
        <begin position="71"/>
        <end position="135"/>
    </location>
</feature>
<accession>A0ABR7T8E6</accession>
<dbReference type="PROSITE" id="PS51257">
    <property type="entry name" value="PROKAR_LIPOPROTEIN"/>
    <property type="match status" value="1"/>
</dbReference>
<dbReference type="Gene3D" id="2.170.130.30">
    <property type="match status" value="1"/>
</dbReference>
<dbReference type="Proteomes" id="UP000638836">
    <property type="component" value="Unassembled WGS sequence"/>
</dbReference>
<name>A0ABR7T8E6_9LACT</name>
<protein>
    <submittedName>
        <fullName evidence="3">DUF4430 domain-containing protein</fullName>
    </submittedName>
</protein>
<evidence type="ECO:0000313" key="3">
    <source>
        <dbReference type="EMBL" id="MBC9824281.1"/>
    </source>
</evidence>
<comment type="caution">
    <text evidence="3">The sequence shown here is derived from an EMBL/GenBank/DDBJ whole genome shotgun (WGS) entry which is preliminary data.</text>
</comment>